<reference evidence="6 7" key="1">
    <citation type="submission" date="2019-09" db="EMBL/GenBank/DDBJ databases">
        <title>Bird 10,000 Genomes (B10K) Project - Family phase.</title>
        <authorList>
            <person name="Zhang G."/>
        </authorList>
    </citation>
    <scope>NUCLEOTIDE SEQUENCE [LARGE SCALE GENOMIC DNA]</scope>
    <source>
        <strain evidence="6">OUT-0007</strain>
        <tissue evidence="6">Blood</tissue>
    </source>
</reference>
<keyword evidence="3" id="KW-0186">Copper</keyword>
<dbReference type="GO" id="GO:0005743">
    <property type="term" value="C:mitochondrial inner membrane"/>
    <property type="evidence" value="ECO:0007669"/>
    <property type="project" value="UniProtKB-SubCell"/>
</dbReference>
<dbReference type="PANTHER" id="PTHR12151:SF2">
    <property type="entry name" value="PROTEIN SCO2 HOMOLOG, MITOCHONDRIAL"/>
    <property type="match status" value="1"/>
</dbReference>
<feature type="non-terminal residue" evidence="6">
    <location>
        <position position="210"/>
    </location>
</feature>
<dbReference type="EMBL" id="VZSB01002393">
    <property type="protein sequence ID" value="NWX06266.1"/>
    <property type="molecule type" value="Genomic_DNA"/>
</dbReference>
<dbReference type="GO" id="GO:0033617">
    <property type="term" value="P:mitochondrial respiratory chain complex IV assembly"/>
    <property type="evidence" value="ECO:0007669"/>
    <property type="project" value="TreeGrafter"/>
</dbReference>
<dbReference type="FunFam" id="3.40.30.10:FF:000013">
    <property type="entry name" value="Blast:Protein SCO1 homolog, mitochondrial"/>
    <property type="match status" value="1"/>
</dbReference>
<comment type="caution">
    <text evidence="6">The sequence shown here is derived from an EMBL/GenBank/DDBJ whole genome shotgun (WGS) entry which is preliminary data.</text>
</comment>
<evidence type="ECO:0000256" key="3">
    <source>
        <dbReference type="PIRSR" id="PIRSR603782-1"/>
    </source>
</evidence>
<dbReference type="Pfam" id="PF02630">
    <property type="entry name" value="SCO1-SenC"/>
    <property type="match status" value="1"/>
</dbReference>
<dbReference type="AlphaFoldDB" id="A0A7K6T8U2"/>
<organism evidence="6 7">
    <name type="scientific">Caloenas nicobarica</name>
    <name type="common">Nicobar pigeon</name>
    <dbReference type="NCBI Taxonomy" id="187106"/>
    <lineage>
        <taxon>Eukaryota</taxon>
        <taxon>Metazoa</taxon>
        <taxon>Chordata</taxon>
        <taxon>Craniata</taxon>
        <taxon>Vertebrata</taxon>
        <taxon>Euteleostomi</taxon>
        <taxon>Archelosauria</taxon>
        <taxon>Archosauria</taxon>
        <taxon>Dinosauria</taxon>
        <taxon>Saurischia</taxon>
        <taxon>Theropoda</taxon>
        <taxon>Coelurosauria</taxon>
        <taxon>Aves</taxon>
        <taxon>Neognathae</taxon>
        <taxon>Neoaves</taxon>
        <taxon>Columbimorphae</taxon>
        <taxon>Columbiformes</taxon>
        <taxon>Columbidae</taxon>
        <taxon>Caloenas</taxon>
    </lineage>
</organism>
<evidence type="ECO:0000256" key="2">
    <source>
        <dbReference type="ARBA" id="ARBA00010996"/>
    </source>
</evidence>
<comment type="similarity">
    <text evidence="2">Belongs to the SCO1/2 family.</text>
</comment>
<dbReference type="InterPro" id="IPR003782">
    <property type="entry name" value="SCO1/SenC"/>
</dbReference>
<feature type="disulfide bond" description="Redox-active" evidence="4">
    <location>
        <begin position="78"/>
        <end position="82"/>
    </location>
</feature>
<gene>
    <name evidence="6" type="primary">Sco2</name>
    <name evidence="6" type="ORF">CALNIC_R14651</name>
</gene>
<dbReference type="Proteomes" id="UP000546235">
    <property type="component" value="Unassembled WGS sequence"/>
</dbReference>
<feature type="binding site" evidence="3">
    <location>
        <position position="169"/>
    </location>
    <ligand>
        <name>Cu cation</name>
        <dbReference type="ChEBI" id="CHEBI:23378"/>
    </ligand>
</feature>
<sequence length="210" mass="23457">GLRARLCVVAGAGAAAGAGWLYLREERARRRQARRRAELRALALGRGEFCLQDHAGRLRRMADFRGRWVLLYFGFTHCPDVCPEELEKLGRAAELLERDPALPPLQPLFVTLDPERDDAPALARYLRDFHPRLLGLTGGAEEVRAAARAYGVYAAAGPRDEDGDYIVDHSVFIYLLGPDGLLLDCYGRAKTDAQIAQSVRRHMETYEPVL</sequence>
<evidence type="ECO:0000256" key="1">
    <source>
        <dbReference type="ARBA" id="ARBA00004434"/>
    </source>
</evidence>
<feature type="binding site" evidence="3">
    <location>
        <position position="78"/>
    </location>
    <ligand>
        <name>Cu cation</name>
        <dbReference type="ChEBI" id="CHEBI:23378"/>
    </ligand>
</feature>
<dbReference type="GO" id="GO:0046872">
    <property type="term" value="F:metal ion binding"/>
    <property type="evidence" value="ECO:0007669"/>
    <property type="project" value="UniProtKB-KW"/>
</dbReference>
<evidence type="ECO:0000256" key="4">
    <source>
        <dbReference type="PIRSR" id="PIRSR603782-2"/>
    </source>
</evidence>
<dbReference type="PANTHER" id="PTHR12151">
    <property type="entry name" value="ELECTRON TRANSPORT PROTIN SCO1/SENC FAMILY MEMBER"/>
    <property type="match status" value="1"/>
</dbReference>
<evidence type="ECO:0000313" key="6">
    <source>
        <dbReference type="EMBL" id="NWX06266.1"/>
    </source>
</evidence>
<dbReference type="Gene3D" id="3.40.30.10">
    <property type="entry name" value="Glutaredoxin"/>
    <property type="match status" value="1"/>
</dbReference>
<keyword evidence="5" id="KW-0472">Membrane</keyword>
<dbReference type="CDD" id="cd02968">
    <property type="entry name" value="SCO"/>
    <property type="match status" value="1"/>
</dbReference>
<accession>A0A7K6T8U2</accession>
<keyword evidence="5" id="KW-1133">Transmembrane helix</keyword>
<feature type="binding site" evidence="3">
    <location>
        <position position="82"/>
    </location>
    <ligand>
        <name>Cu cation</name>
        <dbReference type="ChEBI" id="CHEBI:23378"/>
    </ligand>
</feature>
<keyword evidence="4" id="KW-1015">Disulfide bond</keyword>
<keyword evidence="5" id="KW-0812">Transmembrane</keyword>
<evidence type="ECO:0000256" key="5">
    <source>
        <dbReference type="SAM" id="Phobius"/>
    </source>
</evidence>
<evidence type="ECO:0000313" key="7">
    <source>
        <dbReference type="Proteomes" id="UP000546235"/>
    </source>
</evidence>
<keyword evidence="3" id="KW-0479">Metal-binding</keyword>
<keyword evidence="7" id="KW-1185">Reference proteome</keyword>
<proteinExistence type="inferred from homology"/>
<feature type="transmembrane region" description="Helical" evidence="5">
    <location>
        <begin position="6"/>
        <end position="23"/>
    </location>
</feature>
<protein>
    <submittedName>
        <fullName evidence="6">SCO2 protein</fullName>
    </submittedName>
</protein>
<comment type="subcellular location">
    <subcellularLocation>
        <location evidence="1">Mitochondrion inner membrane</location>
        <topology evidence="1">Single-pass membrane protein</topology>
    </subcellularLocation>
</comment>
<name>A0A7K6T8U2_CALNI</name>
<feature type="non-terminal residue" evidence="6">
    <location>
        <position position="1"/>
    </location>
</feature>
<dbReference type="SUPFAM" id="SSF52833">
    <property type="entry name" value="Thioredoxin-like"/>
    <property type="match status" value="1"/>
</dbReference>
<dbReference type="InterPro" id="IPR036249">
    <property type="entry name" value="Thioredoxin-like_sf"/>
</dbReference>